<dbReference type="PANTHER" id="PTHR23053">
    <property type="entry name" value="DLEC1 DELETED IN LUNG AND ESOPHAGEAL CANCER 1"/>
    <property type="match status" value="1"/>
</dbReference>
<dbReference type="NCBIfam" id="NF012200">
    <property type="entry name" value="choice_anch_D"/>
    <property type="match status" value="1"/>
</dbReference>
<gene>
    <name evidence="7" type="ORF">TTAC_LOCUS1158</name>
</gene>
<dbReference type="EMBL" id="UYWX01000199">
    <property type="protein sequence ID" value="VDM17559.1"/>
    <property type="molecule type" value="Genomic_DNA"/>
</dbReference>
<dbReference type="InterPro" id="IPR053879">
    <property type="entry name" value="HYDIN_VesB_CFA65-like_Ig"/>
</dbReference>
<dbReference type="InterPro" id="IPR013783">
    <property type="entry name" value="Ig-like_fold"/>
</dbReference>
<accession>A0A0R3WKC0</accession>
<evidence type="ECO:0000256" key="5">
    <source>
        <dbReference type="ARBA" id="ARBA00023273"/>
    </source>
</evidence>
<dbReference type="Gene3D" id="2.60.40.10">
    <property type="entry name" value="Immunoglobulins"/>
    <property type="match status" value="5"/>
</dbReference>
<evidence type="ECO:0000256" key="3">
    <source>
        <dbReference type="ARBA" id="ARBA00022490"/>
    </source>
</evidence>
<dbReference type="Proteomes" id="UP000274429">
    <property type="component" value="Unassembled WGS sequence"/>
</dbReference>
<dbReference type="GO" id="GO:1904158">
    <property type="term" value="P:axonemal central apparatus assembly"/>
    <property type="evidence" value="ECO:0007669"/>
    <property type="project" value="TreeGrafter"/>
</dbReference>
<name>A0A0R3WKC0_HYDTA</name>
<dbReference type="Pfam" id="PF22544">
    <property type="entry name" value="HYDIN_VesB_CFA65-like_Ig"/>
    <property type="match status" value="1"/>
</dbReference>
<keyword evidence="8" id="KW-1185">Reference proteome</keyword>
<organism evidence="9">
    <name type="scientific">Hydatigena taeniaeformis</name>
    <name type="common">Feline tapeworm</name>
    <name type="synonym">Taenia taeniaeformis</name>
    <dbReference type="NCBI Taxonomy" id="6205"/>
    <lineage>
        <taxon>Eukaryota</taxon>
        <taxon>Metazoa</taxon>
        <taxon>Spiralia</taxon>
        <taxon>Lophotrochozoa</taxon>
        <taxon>Platyhelminthes</taxon>
        <taxon>Cestoda</taxon>
        <taxon>Eucestoda</taxon>
        <taxon>Cyclophyllidea</taxon>
        <taxon>Taeniidae</taxon>
        <taxon>Hydatigera</taxon>
    </lineage>
</organism>
<evidence type="ECO:0000259" key="6">
    <source>
        <dbReference type="Pfam" id="PF22544"/>
    </source>
</evidence>
<evidence type="ECO:0000256" key="1">
    <source>
        <dbReference type="ARBA" id="ARBA00004138"/>
    </source>
</evidence>
<comment type="subcellular location">
    <subcellularLocation>
        <location evidence="1">Cell projection</location>
        <location evidence="1">Cilium</location>
    </subcellularLocation>
    <subcellularLocation>
        <location evidence="2">Cytoplasm</location>
    </subcellularLocation>
</comment>
<dbReference type="OrthoDB" id="442692at2759"/>
<evidence type="ECO:0000313" key="7">
    <source>
        <dbReference type="EMBL" id="VDM17559.1"/>
    </source>
</evidence>
<dbReference type="PANTHER" id="PTHR23053:SF0">
    <property type="entry name" value="HYDROCEPHALUS-INDUCING PROTEIN HOMOLOG"/>
    <property type="match status" value="1"/>
</dbReference>
<reference evidence="7 8" key="2">
    <citation type="submission" date="2018-11" db="EMBL/GenBank/DDBJ databases">
        <authorList>
            <consortium name="Pathogen Informatics"/>
        </authorList>
    </citation>
    <scope>NUCLEOTIDE SEQUENCE [LARGE SCALE GENOMIC DNA]</scope>
</reference>
<dbReference type="GO" id="GO:0003341">
    <property type="term" value="P:cilium movement"/>
    <property type="evidence" value="ECO:0007669"/>
    <property type="project" value="TreeGrafter"/>
</dbReference>
<protein>
    <submittedName>
        <fullName evidence="9">ASH domain-containing protein</fullName>
    </submittedName>
</protein>
<evidence type="ECO:0000256" key="2">
    <source>
        <dbReference type="ARBA" id="ARBA00004496"/>
    </source>
</evidence>
<evidence type="ECO:0000256" key="4">
    <source>
        <dbReference type="ARBA" id="ARBA00023069"/>
    </source>
</evidence>
<sequence>MWLLDDCSEAKHAIPPFLMQCLAKDVTTSTALASRRVADFPSLHEDLTIIDFGEIFTGCNSTRIVKLINDGDYEVEFGTTVTSTLKNDVHPFSLIPSFGKVESLKEALIHIVFKSDSVFWFSPQTTKFLGVITIMNGPAFALDLRGRVTANPVDISPNRLNFGPQFVQEVGLGVITKCLQISNKSLDKAVYVAFVSSTLPEFACDFTPQILQPTSVTYARVTFHPSACKSYEGKLCFLVNEKAKIKTPVKGSGVKLDLKIICGCLMINQTREGTNKTLVKVKDTKQAETSVVHLGNLTFMQCSHRTVGIVNKSLVPITITGASVLPKSKALNEVLVNSLTSKPKSAEIISLRFLPPTPFTSTNRRSERMMQDSCEVNRLLLPSKESTAQIEITFSPQDLPIMPFSEEVKLRISTPSNPSRSIWIPGFIICGKCTGAKVVMGTSVVNFGSVVVGSSSSKTVAVSNCGNEDARFKWVEKTLPRHIVSVEPKRGSIHPNTSVNFKFTFRPRQENQELHIQNVACNVEGSKPLLVTLIGVCSASPEVPEVVQFACAVREKNTQSVSLSNPTSSVWTVKPVFTGTEWSGKEILHIQPKESIEYAITYHPLKMTSNDEFHKGAVFFPLPNGSGLKYYLEGISNPPNALKPKTTVEIPCRRTYNLYIDVPNWLLKVQRFCVTWKTSNESDFIFTGPQFIDVPGGSSKKYLLSCQGLSEAFTTLKITFSSTETDEYQFVEYQIRTVRPKPEGLIELKTPLRKAVTYPLRLENPLPSDTVVTLHSTLPELLCPPEYKLTSHSKSILNLDFKPWRVGKFSGSLEINSPDLGLSVYDLNLEALEPLPEKTVQFQASLGHSDTATVNISNLSRSRAEFTCKINNTAFRCKRSVLVATNSSAELEVTFEPNSLGVLESTLKVTSSQAGSFIFPLYGFAKLPTPQGPILVSTTVPTSVAVKNVFLEPTEFSLEVDNTAFQVDCSARLVNPQKELSISVTFDPKDHSSNVHGKLVVSCKPSSQDTHIQWVFYLEGATVA</sequence>
<feature type="domain" description="HYDIN/VesB/CFA65-like Ig-like" evidence="6">
    <location>
        <begin position="442"/>
        <end position="528"/>
    </location>
</feature>
<dbReference type="InterPro" id="IPR033305">
    <property type="entry name" value="Hydin-like"/>
</dbReference>
<dbReference type="AlphaFoldDB" id="A0A0R3WKC0"/>
<keyword evidence="3" id="KW-0963">Cytoplasm</keyword>
<keyword evidence="5" id="KW-0966">Cell projection</keyword>
<evidence type="ECO:0000313" key="8">
    <source>
        <dbReference type="Proteomes" id="UP000274429"/>
    </source>
</evidence>
<evidence type="ECO:0000313" key="9">
    <source>
        <dbReference type="WBParaSite" id="TTAC_0000115701-mRNA-1"/>
    </source>
</evidence>
<dbReference type="WBParaSite" id="TTAC_0000115701-mRNA-1">
    <property type="protein sequence ID" value="TTAC_0000115701-mRNA-1"/>
    <property type="gene ID" value="TTAC_0000115701"/>
</dbReference>
<reference evidence="9" key="1">
    <citation type="submission" date="2017-02" db="UniProtKB">
        <authorList>
            <consortium name="WormBaseParasite"/>
        </authorList>
    </citation>
    <scope>IDENTIFICATION</scope>
</reference>
<dbReference type="STRING" id="6205.A0A0R3WKC0"/>
<proteinExistence type="predicted"/>
<keyword evidence="4" id="KW-0969">Cilium</keyword>
<dbReference type="GO" id="GO:0005930">
    <property type="term" value="C:axoneme"/>
    <property type="evidence" value="ECO:0007669"/>
    <property type="project" value="TreeGrafter"/>
</dbReference>